<dbReference type="AlphaFoldDB" id="A0A1I2B503"/>
<reference evidence="7 9" key="2">
    <citation type="submission" date="2019-03" db="EMBL/GenBank/DDBJ databases">
        <title>Freshwater and sediment microbial communities from various areas in North America, analyzing microbe dynamics in response to fracking.</title>
        <authorList>
            <person name="Lamendella R."/>
        </authorList>
    </citation>
    <scope>NUCLEOTIDE SEQUENCE [LARGE SCALE GENOMIC DNA]</scope>
    <source>
        <strain evidence="7 9">114D</strain>
    </source>
</reference>
<evidence type="ECO:0000256" key="1">
    <source>
        <dbReference type="ARBA" id="ARBA00023015"/>
    </source>
</evidence>
<keyword evidence="3" id="KW-0804">Transcription</keyword>
<dbReference type="Proteomes" id="UP000198964">
    <property type="component" value="Unassembled WGS sequence"/>
</dbReference>
<protein>
    <submittedName>
        <fullName evidence="7">TetR family transcriptional regulator</fullName>
    </submittedName>
    <submittedName>
        <fullName evidence="6">Transcriptional regulator, TetR family</fullName>
    </submittedName>
</protein>
<dbReference type="PRINTS" id="PR00455">
    <property type="entry name" value="HTHTETR"/>
</dbReference>
<keyword evidence="2 4" id="KW-0238">DNA-binding</keyword>
<proteinExistence type="predicted"/>
<evidence type="ECO:0000313" key="8">
    <source>
        <dbReference type="Proteomes" id="UP000198964"/>
    </source>
</evidence>
<dbReference type="Gene3D" id="1.10.357.10">
    <property type="entry name" value="Tetracycline Repressor, domain 2"/>
    <property type="match status" value="1"/>
</dbReference>
<organism evidence="6 8">
    <name type="scientific">Sunxiuqinia elliptica</name>
    <dbReference type="NCBI Taxonomy" id="655355"/>
    <lineage>
        <taxon>Bacteria</taxon>
        <taxon>Pseudomonadati</taxon>
        <taxon>Bacteroidota</taxon>
        <taxon>Bacteroidia</taxon>
        <taxon>Marinilabiliales</taxon>
        <taxon>Prolixibacteraceae</taxon>
        <taxon>Sunxiuqinia</taxon>
    </lineage>
</organism>
<feature type="domain" description="HTH tetR-type" evidence="5">
    <location>
        <begin position="13"/>
        <end position="73"/>
    </location>
</feature>
<dbReference type="RefSeq" id="WP_133465245.1">
    <property type="nucleotide sequence ID" value="NZ_FONW01000001.1"/>
</dbReference>
<dbReference type="InterPro" id="IPR009057">
    <property type="entry name" value="Homeodomain-like_sf"/>
</dbReference>
<evidence type="ECO:0000259" key="5">
    <source>
        <dbReference type="PROSITE" id="PS50977"/>
    </source>
</evidence>
<dbReference type="PANTHER" id="PTHR47506:SF3">
    <property type="entry name" value="HTH-TYPE TRANSCRIPTIONAL REGULATOR LMRA"/>
    <property type="match status" value="1"/>
</dbReference>
<dbReference type="EMBL" id="SNWI01000005">
    <property type="protein sequence ID" value="TDO01335.1"/>
    <property type="molecule type" value="Genomic_DNA"/>
</dbReference>
<dbReference type="InterPro" id="IPR001647">
    <property type="entry name" value="HTH_TetR"/>
</dbReference>
<dbReference type="PANTHER" id="PTHR47506">
    <property type="entry name" value="TRANSCRIPTIONAL REGULATORY PROTEIN"/>
    <property type="match status" value="1"/>
</dbReference>
<name>A0A1I2B503_9BACT</name>
<dbReference type="Gene3D" id="1.10.10.60">
    <property type="entry name" value="Homeodomain-like"/>
    <property type="match status" value="1"/>
</dbReference>
<reference evidence="6 8" key="1">
    <citation type="submission" date="2016-10" db="EMBL/GenBank/DDBJ databases">
        <authorList>
            <person name="de Groot N.N."/>
        </authorList>
    </citation>
    <scope>NUCLEOTIDE SEQUENCE [LARGE SCALE GENOMIC DNA]</scope>
    <source>
        <strain evidence="6 8">CGMCC 1.9156</strain>
    </source>
</reference>
<evidence type="ECO:0000313" key="7">
    <source>
        <dbReference type="EMBL" id="TDO01335.1"/>
    </source>
</evidence>
<keyword evidence="1" id="KW-0805">Transcription regulation</keyword>
<evidence type="ECO:0000256" key="4">
    <source>
        <dbReference type="PROSITE-ProRule" id="PRU00335"/>
    </source>
</evidence>
<evidence type="ECO:0000256" key="2">
    <source>
        <dbReference type="ARBA" id="ARBA00023125"/>
    </source>
</evidence>
<evidence type="ECO:0000313" key="9">
    <source>
        <dbReference type="Proteomes" id="UP000294848"/>
    </source>
</evidence>
<dbReference type="GO" id="GO:0003677">
    <property type="term" value="F:DNA binding"/>
    <property type="evidence" value="ECO:0007669"/>
    <property type="project" value="UniProtKB-UniRule"/>
</dbReference>
<dbReference type="PROSITE" id="PS50977">
    <property type="entry name" value="HTH_TETR_2"/>
    <property type="match status" value="1"/>
</dbReference>
<dbReference type="SUPFAM" id="SSF48498">
    <property type="entry name" value="Tetracyclin repressor-like, C-terminal domain"/>
    <property type="match status" value="1"/>
</dbReference>
<evidence type="ECO:0000256" key="3">
    <source>
        <dbReference type="ARBA" id="ARBA00023163"/>
    </source>
</evidence>
<evidence type="ECO:0000313" key="6">
    <source>
        <dbReference type="EMBL" id="SFE50373.1"/>
    </source>
</evidence>
<dbReference type="SUPFAM" id="SSF46689">
    <property type="entry name" value="Homeodomain-like"/>
    <property type="match status" value="1"/>
</dbReference>
<dbReference type="InterPro" id="IPR036271">
    <property type="entry name" value="Tet_transcr_reg_TetR-rel_C_sf"/>
</dbReference>
<dbReference type="OrthoDB" id="9789566at2"/>
<accession>A0A1I2B503</accession>
<keyword evidence="8" id="KW-1185">Reference proteome</keyword>
<feature type="DNA-binding region" description="H-T-H motif" evidence="4">
    <location>
        <begin position="36"/>
        <end position="55"/>
    </location>
</feature>
<dbReference type="Pfam" id="PF00440">
    <property type="entry name" value="TetR_N"/>
    <property type="match status" value="1"/>
</dbReference>
<gene>
    <name evidence="7" type="ORF">DET52_105193</name>
    <name evidence="6" type="ORF">SAMN05216283_101294</name>
</gene>
<dbReference type="Proteomes" id="UP000294848">
    <property type="component" value="Unassembled WGS sequence"/>
</dbReference>
<dbReference type="EMBL" id="FONW01000001">
    <property type="protein sequence ID" value="SFE50373.1"/>
    <property type="molecule type" value="Genomic_DNA"/>
</dbReference>
<sequence length="202" mass="23387">MVMNLQNGVNKRDANRENILKIAQEIFSKYGYKKTTLDDIANAVRKGKSSLYYYFDSKEDLFQAVIMKEVTILKRELEKVVMRNTDPVEKLREYILTKLTTYRGLANFYHALENDVTAIEFIDNIKDKYDQEEIRMIKRILIEGVRKNEFEIYDFTLAAIGITTAIKGLEMPLSAGNYGSVNLEKGVDNILKILCYGIMKRT</sequence>